<keyword evidence="3" id="KW-1185">Reference proteome</keyword>
<dbReference type="EMBL" id="CAJPWZ010000380">
    <property type="protein sequence ID" value="CAG2192109.1"/>
    <property type="molecule type" value="Genomic_DNA"/>
</dbReference>
<organism evidence="2 3">
    <name type="scientific">Mytilus edulis</name>
    <name type="common">Blue mussel</name>
    <dbReference type="NCBI Taxonomy" id="6550"/>
    <lineage>
        <taxon>Eukaryota</taxon>
        <taxon>Metazoa</taxon>
        <taxon>Spiralia</taxon>
        <taxon>Lophotrochozoa</taxon>
        <taxon>Mollusca</taxon>
        <taxon>Bivalvia</taxon>
        <taxon>Autobranchia</taxon>
        <taxon>Pteriomorphia</taxon>
        <taxon>Mytilida</taxon>
        <taxon>Mytiloidea</taxon>
        <taxon>Mytilidae</taxon>
        <taxon>Mytilinae</taxon>
        <taxon>Mytilus</taxon>
    </lineage>
</organism>
<protein>
    <submittedName>
        <fullName evidence="2">Uncharacterized protein</fullName>
    </submittedName>
</protein>
<accession>A0A8S3Q5U2</accession>
<evidence type="ECO:0000313" key="2">
    <source>
        <dbReference type="EMBL" id="CAG2192109.1"/>
    </source>
</evidence>
<dbReference type="OrthoDB" id="10431683at2759"/>
<dbReference type="AlphaFoldDB" id="A0A8S3Q5U2"/>
<evidence type="ECO:0000256" key="1">
    <source>
        <dbReference type="SAM" id="Coils"/>
    </source>
</evidence>
<keyword evidence="1" id="KW-0175">Coiled coil</keyword>
<evidence type="ECO:0000313" key="3">
    <source>
        <dbReference type="Proteomes" id="UP000683360"/>
    </source>
</evidence>
<feature type="coiled-coil region" evidence="1">
    <location>
        <begin position="92"/>
        <end position="126"/>
    </location>
</feature>
<reference evidence="2" key="1">
    <citation type="submission" date="2021-03" db="EMBL/GenBank/DDBJ databases">
        <authorList>
            <person name="Bekaert M."/>
        </authorList>
    </citation>
    <scope>NUCLEOTIDE SEQUENCE</scope>
</reference>
<dbReference type="Proteomes" id="UP000683360">
    <property type="component" value="Unassembled WGS sequence"/>
</dbReference>
<sequence length="215" mass="24827">MLFLVVILVPFIHGFLLDNQPSGNGQSIANGQILTTSKFYEEIKLRDQATERLRQDTSLWQHQINTNLALLTSQLQQKFDTLEQTLSPDQMLNETRNDLELLEKKYQLLEENYKKLQQENNVLQKNYVLVVNDLMTVKNKSLQVEKDMSALKQMANIKPLQEIGTLQQTVQILSTKTTSLSMNEQARRQDFLALVNITVDTKIFGNLGYSYEQPY</sequence>
<gene>
    <name evidence="2" type="ORF">MEDL_7299</name>
</gene>
<name>A0A8S3Q5U2_MYTED</name>
<proteinExistence type="predicted"/>
<comment type="caution">
    <text evidence="2">The sequence shown here is derived from an EMBL/GenBank/DDBJ whole genome shotgun (WGS) entry which is preliminary data.</text>
</comment>